<feature type="transmembrane region" description="Helical" evidence="8">
    <location>
        <begin position="93"/>
        <end position="120"/>
    </location>
</feature>
<sequence>MSTVAQDSAPGGGKIQDAMEQGAPGASSAAVVPEGGHYTQTPSPAFQAVKKNINHMSAFSLGLRVAEFVLSVIAFSLMASADQNGAVYSTFTSYSFVLAVNVLVVFYTIGQIIMSVLLLVSGSTPKKIYLFITFGCDQLSAFLLMAAGAAGASVALIINRGGVTDAYGNGCIDGKITSFCSHAQASVAFTFLSFFCMVISSLLGVYSLAPYLIL</sequence>
<dbReference type="PANTHER" id="PTHR33573">
    <property type="entry name" value="CASP-LIKE PROTEIN 4A4"/>
    <property type="match status" value="1"/>
</dbReference>
<feature type="transmembrane region" description="Helical" evidence="8">
    <location>
        <begin position="191"/>
        <end position="213"/>
    </location>
</feature>
<feature type="transmembrane region" description="Helical" evidence="8">
    <location>
        <begin position="141"/>
        <end position="158"/>
    </location>
</feature>
<dbReference type="EMBL" id="ABEU02000007">
    <property type="protein sequence ID" value="PNR50982.1"/>
    <property type="molecule type" value="Genomic_DNA"/>
</dbReference>
<evidence type="ECO:0000313" key="11">
    <source>
        <dbReference type="EMBL" id="PNR50982.1"/>
    </source>
</evidence>
<dbReference type="GO" id="GO:0005886">
    <property type="term" value="C:plasma membrane"/>
    <property type="evidence" value="ECO:0007669"/>
    <property type="project" value="UniProtKB-SubCell"/>
</dbReference>
<feature type="region of interest" description="Disordered" evidence="9">
    <location>
        <begin position="1"/>
        <end position="20"/>
    </location>
</feature>
<evidence type="ECO:0000256" key="2">
    <source>
        <dbReference type="ARBA" id="ARBA00007651"/>
    </source>
</evidence>
<evidence type="ECO:0000256" key="5">
    <source>
        <dbReference type="ARBA" id="ARBA00022692"/>
    </source>
</evidence>
<evidence type="ECO:0000256" key="1">
    <source>
        <dbReference type="ARBA" id="ARBA00004651"/>
    </source>
</evidence>
<proteinExistence type="inferred from homology"/>
<evidence type="ECO:0000256" key="9">
    <source>
        <dbReference type="SAM" id="MobiDB-lite"/>
    </source>
</evidence>
<evidence type="ECO:0000256" key="8">
    <source>
        <dbReference type="RuleBase" id="RU361233"/>
    </source>
</evidence>
<keyword evidence="5 8" id="KW-0812">Transmembrane</keyword>
<comment type="subcellular location">
    <subcellularLocation>
        <location evidence="1 8">Cell membrane</location>
        <topology evidence="1 8">Multi-pass membrane protein</topology>
    </subcellularLocation>
</comment>
<keyword evidence="7 8" id="KW-0472">Membrane</keyword>
<dbReference type="InterPro" id="IPR006702">
    <property type="entry name" value="CASP_dom"/>
</dbReference>
<comment type="subunit">
    <text evidence="3 8">Homodimer and heterodimers.</text>
</comment>
<evidence type="ECO:0000256" key="4">
    <source>
        <dbReference type="ARBA" id="ARBA00022475"/>
    </source>
</evidence>
<dbReference type="SMR" id="A0A2K1KB28"/>
<dbReference type="AlphaFoldDB" id="A0A2K1KB28"/>
<protein>
    <recommendedName>
        <fullName evidence="8">CASP-like protein</fullName>
    </recommendedName>
</protein>
<reference evidence="11" key="2">
    <citation type="journal article" date="2018" name="Plant J.">
        <title>The Physcomitrella patens chromosome-scale assembly reveals moss genome structure and evolution.</title>
        <authorList>
            <person name="Lang D."/>
            <person name="Ullrich K.K."/>
            <person name="Murat F."/>
            <person name="Fuchs J."/>
            <person name="Jenkins J."/>
            <person name="Haas F.B."/>
            <person name="Piednoel M."/>
            <person name="Gundlach H."/>
            <person name="Van Bel M."/>
            <person name="Meyberg R."/>
            <person name="Vives C."/>
            <person name="Morata J."/>
            <person name="Symeonidi A."/>
            <person name="Hiss M."/>
            <person name="Muchero W."/>
            <person name="Kamisugi Y."/>
            <person name="Saleh O."/>
            <person name="Blanc G."/>
            <person name="Decker E.L."/>
            <person name="van Gessel N."/>
            <person name="Grimwood J."/>
            <person name="Hayes R.D."/>
            <person name="Graham S.W."/>
            <person name="Gunter L.E."/>
            <person name="McDaniel S.F."/>
            <person name="Hoernstein S.N.W."/>
            <person name="Larsson A."/>
            <person name="Li F.W."/>
            <person name="Perroud P.F."/>
            <person name="Phillips J."/>
            <person name="Ranjan P."/>
            <person name="Rokshar D.S."/>
            <person name="Rothfels C.J."/>
            <person name="Schneider L."/>
            <person name="Shu S."/>
            <person name="Stevenson D.W."/>
            <person name="Thummler F."/>
            <person name="Tillich M."/>
            <person name="Villarreal Aguilar J.C."/>
            <person name="Widiez T."/>
            <person name="Wong G.K."/>
            <person name="Wymore A."/>
            <person name="Zhang Y."/>
            <person name="Zimmer A.D."/>
            <person name="Quatrano R.S."/>
            <person name="Mayer K.F.X."/>
            <person name="Goodstein D."/>
            <person name="Casacuberta J.M."/>
            <person name="Vandepoele K."/>
            <person name="Reski R."/>
            <person name="Cuming A.C."/>
            <person name="Tuskan G.A."/>
            <person name="Maumus F."/>
            <person name="Salse J."/>
            <person name="Schmutz J."/>
            <person name="Rensing S.A."/>
        </authorList>
    </citation>
    <scope>NUCLEOTIDE SEQUENCE [LARGE SCALE GENOMIC DNA]</scope>
</reference>
<dbReference type="PANTHER" id="PTHR33573:SF50">
    <property type="entry name" value="CASP-LIKE PROTEIN 4A3"/>
    <property type="match status" value="1"/>
</dbReference>
<feature type="domain" description="Casparian strip membrane protein" evidence="10">
    <location>
        <begin position="56"/>
        <end position="196"/>
    </location>
</feature>
<name>A0A2K1KB28_PHYPA</name>
<evidence type="ECO:0000259" key="10">
    <source>
        <dbReference type="Pfam" id="PF04535"/>
    </source>
</evidence>
<evidence type="ECO:0000256" key="6">
    <source>
        <dbReference type="ARBA" id="ARBA00022989"/>
    </source>
</evidence>
<keyword evidence="4 8" id="KW-1003">Cell membrane</keyword>
<accession>A0A2K1KB28</accession>
<comment type="similarity">
    <text evidence="2 8">Belongs to the Casparian strip membrane proteins (CASP) family.</text>
</comment>
<reference evidence="11" key="1">
    <citation type="journal article" date="2008" name="Science">
        <title>The Physcomitrella genome reveals evolutionary insights into the conquest of land by plants.</title>
        <authorList>
            <person name="Rensing S."/>
            <person name="Lang D."/>
            <person name="Zimmer A."/>
            <person name="Terry A."/>
            <person name="Salamov A."/>
            <person name="Shapiro H."/>
            <person name="Nishiyama T."/>
            <person name="Perroud P.-F."/>
            <person name="Lindquist E."/>
            <person name="Kamisugi Y."/>
            <person name="Tanahashi T."/>
            <person name="Sakakibara K."/>
            <person name="Fujita T."/>
            <person name="Oishi K."/>
            <person name="Shin-I T."/>
            <person name="Kuroki Y."/>
            <person name="Toyoda A."/>
            <person name="Suzuki Y."/>
            <person name="Hashimoto A."/>
            <person name="Yamaguchi K."/>
            <person name="Sugano A."/>
            <person name="Kohara Y."/>
            <person name="Fujiyama A."/>
            <person name="Anterola A."/>
            <person name="Aoki S."/>
            <person name="Ashton N."/>
            <person name="Barbazuk W.B."/>
            <person name="Barker E."/>
            <person name="Bennetzen J."/>
            <person name="Bezanilla M."/>
            <person name="Blankenship R."/>
            <person name="Cho S.H."/>
            <person name="Dutcher S."/>
            <person name="Estelle M."/>
            <person name="Fawcett J.A."/>
            <person name="Gundlach H."/>
            <person name="Hanada K."/>
            <person name="Heyl A."/>
            <person name="Hicks K.A."/>
            <person name="Hugh J."/>
            <person name="Lohr M."/>
            <person name="Mayer K."/>
            <person name="Melkozernov A."/>
            <person name="Murata T."/>
            <person name="Nelson D."/>
            <person name="Pils B."/>
            <person name="Prigge M."/>
            <person name="Reiss B."/>
            <person name="Renner T."/>
            <person name="Rombauts S."/>
            <person name="Rushton P."/>
            <person name="Sanderfoot A."/>
            <person name="Schween G."/>
            <person name="Shiu S.-H."/>
            <person name="Stueber K."/>
            <person name="Theodoulou F.L."/>
            <person name="Tu H."/>
            <person name="Van de Peer Y."/>
            <person name="Verrier P.J."/>
            <person name="Waters E."/>
            <person name="Wood A."/>
            <person name="Yang L."/>
            <person name="Cove D."/>
            <person name="Cuming A."/>
            <person name="Hasebe M."/>
            <person name="Lucas S."/>
            <person name="Mishler D.B."/>
            <person name="Reski R."/>
            <person name="Grigoriev I."/>
            <person name="Quatrano R.S."/>
            <person name="Boore J.L."/>
        </authorList>
    </citation>
    <scope>NUCLEOTIDE SEQUENCE [LARGE SCALE GENOMIC DNA]</scope>
</reference>
<dbReference type="Pfam" id="PF04535">
    <property type="entry name" value="CASP_dom"/>
    <property type="match status" value="1"/>
</dbReference>
<organism evidence="11">
    <name type="scientific">Physcomitrium patens</name>
    <name type="common">Spreading-leaved earth moss</name>
    <name type="synonym">Physcomitrella patens</name>
    <dbReference type="NCBI Taxonomy" id="3218"/>
    <lineage>
        <taxon>Eukaryota</taxon>
        <taxon>Viridiplantae</taxon>
        <taxon>Streptophyta</taxon>
        <taxon>Embryophyta</taxon>
        <taxon>Bryophyta</taxon>
        <taxon>Bryophytina</taxon>
        <taxon>Bryopsida</taxon>
        <taxon>Funariidae</taxon>
        <taxon>Funariales</taxon>
        <taxon>Funariaceae</taxon>
        <taxon>Physcomitrium</taxon>
    </lineage>
</organism>
<dbReference type="OMA" id="FCMVISS"/>
<evidence type="ECO:0000256" key="7">
    <source>
        <dbReference type="ARBA" id="ARBA00023136"/>
    </source>
</evidence>
<dbReference type="OrthoDB" id="672180at2759"/>
<gene>
    <name evidence="11" type="ORF">PHYPA_010168</name>
</gene>
<evidence type="ECO:0000256" key="3">
    <source>
        <dbReference type="ARBA" id="ARBA00011489"/>
    </source>
</evidence>
<comment type="caution">
    <text evidence="11">The sequence shown here is derived from an EMBL/GenBank/DDBJ whole genome shotgun (WGS) entry which is preliminary data.</text>
</comment>
<feature type="transmembrane region" description="Helical" evidence="8">
    <location>
        <begin position="61"/>
        <end position="81"/>
    </location>
</feature>
<keyword evidence="6 8" id="KW-1133">Transmembrane helix</keyword>